<dbReference type="Gene3D" id="3.30.420.10">
    <property type="entry name" value="Ribonuclease H-like superfamily/Ribonuclease H"/>
    <property type="match status" value="1"/>
</dbReference>
<gene>
    <name evidence="2" type="ORF">SVUK_LOCUS14546</name>
</gene>
<sequence>MYHSLPLFYILDENSQPRTQDFQTYQHHYRFERRGEVTKLHRSRSEKTQWCLLLYLNHNSKPLGGSVLHLQHDLEYDSRFLGTFIADHIEEIKTEIERCYSCNSSATANDVCRRLQLRGITVSLSHIKRPRQRLGYTKTTTKYCHTIRDVNKAARRVDNFFGLVFTDESTVQSKDLNTENFPIFQIFALVDCSTRFRYVKKGDHFARMRSRAKHPAKVHIWGGISERGTTQLAILGGNCRINSEIYCRILEKCYIPFLQKAHNGFGRLVQDNAPAHKSLNKFEEWDIETLDWPAESPDLNPIELVRGNMKNFIQLLLISIHLSMKQRIRNHDDLKVAIVSYWKTITPETCKKYISGVRRKMKGVIEQGGRNILEGR</sequence>
<dbReference type="InterPro" id="IPR036397">
    <property type="entry name" value="RNaseH_sf"/>
</dbReference>
<feature type="domain" description="Tc1-like transposase DDE" evidence="1">
    <location>
        <begin position="194"/>
        <end position="311"/>
    </location>
</feature>
<dbReference type="PANTHER" id="PTHR23022">
    <property type="entry name" value="TRANSPOSABLE ELEMENT-RELATED"/>
    <property type="match status" value="1"/>
</dbReference>
<dbReference type="OrthoDB" id="5811751at2759"/>
<name>A0A3P7LK04_STRVU</name>
<proteinExistence type="predicted"/>
<dbReference type="InterPro" id="IPR038717">
    <property type="entry name" value="Tc1-like_DDE_dom"/>
</dbReference>
<dbReference type="GO" id="GO:0003676">
    <property type="term" value="F:nucleic acid binding"/>
    <property type="evidence" value="ECO:0007669"/>
    <property type="project" value="InterPro"/>
</dbReference>
<protein>
    <recommendedName>
        <fullName evidence="1">Tc1-like transposase DDE domain-containing protein</fullName>
    </recommendedName>
</protein>
<accession>A0A3P7LK04</accession>
<reference evidence="2 3" key="1">
    <citation type="submission" date="2018-11" db="EMBL/GenBank/DDBJ databases">
        <authorList>
            <consortium name="Pathogen Informatics"/>
        </authorList>
    </citation>
    <scope>NUCLEOTIDE SEQUENCE [LARGE SCALE GENOMIC DNA]</scope>
</reference>
<dbReference type="EMBL" id="UYYB01105523">
    <property type="protein sequence ID" value="VDM79548.1"/>
    <property type="molecule type" value="Genomic_DNA"/>
</dbReference>
<evidence type="ECO:0000313" key="2">
    <source>
        <dbReference type="EMBL" id="VDM79548.1"/>
    </source>
</evidence>
<dbReference type="InterPro" id="IPR052338">
    <property type="entry name" value="Transposase_5"/>
</dbReference>
<evidence type="ECO:0000259" key="1">
    <source>
        <dbReference type="Pfam" id="PF13358"/>
    </source>
</evidence>
<organism evidence="2 3">
    <name type="scientific">Strongylus vulgaris</name>
    <name type="common">Blood worm</name>
    <dbReference type="NCBI Taxonomy" id="40348"/>
    <lineage>
        <taxon>Eukaryota</taxon>
        <taxon>Metazoa</taxon>
        <taxon>Ecdysozoa</taxon>
        <taxon>Nematoda</taxon>
        <taxon>Chromadorea</taxon>
        <taxon>Rhabditida</taxon>
        <taxon>Rhabditina</taxon>
        <taxon>Rhabditomorpha</taxon>
        <taxon>Strongyloidea</taxon>
        <taxon>Strongylidae</taxon>
        <taxon>Strongylus</taxon>
    </lineage>
</organism>
<dbReference type="PANTHER" id="PTHR23022:SF134">
    <property type="entry name" value="TRANSPOSABLE ELEMENT TC1 TRANSPOSASE"/>
    <property type="match status" value="1"/>
</dbReference>
<evidence type="ECO:0000313" key="3">
    <source>
        <dbReference type="Proteomes" id="UP000270094"/>
    </source>
</evidence>
<dbReference type="Proteomes" id="UP000270094">
    <property type="component" value="Unassembled WGS sequence"/>
</dbReference>
<dbReference type="Pfam" id="PF13358">
    <property type="entry name" value="DDE_3"/>
    <property type="match status" value="1"/>
</dbReference>
<keyword evidence="3" id="KW-1185">Reference proteome</keyword>
<dbReference type="AlphaFoldDB" id="A0A3P7LK04"/>